<feature type="transmembrane region" description="Helical" evidence="1">
    <location>
        <begin position="90"/>
        <end position="107"/>
    </location>
</feature>
<dbReference type="OrthoDB" id="6443879at2"/>
<dbReference type="KEGG" id="cfer:D4Z93_10040"/>
<evidence type="ECO:0000313" key="2">
    <source>
        <dbReference type="EMBL" id="AYD40844.1"/>
    </source>
</evidence>
<name>A0A386H5F2_9CLOT</name>
<accession>A0A386H5F2</accession>
<evidence type="ECO:0000313" key="3">
    <source>
        <dbReference type="Proteomes" id="UP000266301"/>
    </source>
</evidence>
<organism evidence="2 3">
    <name type="scientific">Clostridium fermenticellae</name>
    <dbReference type="NCBI Taxonomy" id="2068654"/>
    <lineage>
        <taxon>Bacteria</taxon>
        <taxon>Bacillati</taxon>
        <taxon>Bacillota</taxon>
        <taxon>Clostridia</taxon>
        <taxon>Eubacteriales</taxon>
        <taxon>Clostridiaceae</taxon>
        <taxon>Clostridium</taxon>
    </lineage>
</organism>
<dbReference type="RefSeq" id="WP_119973200.1">
    <property type="nucleotide sequence ID" value="NZ_CP032416.1"/>
</dbReference>
<protein>
    <recommendedName>
        <fullName evidence="4">DUF340 domain-containing protein</fullName>
    </recommendedName>
</protein>
<evidence type="ECO:0008006" key="4">
    <source>
        <dbReference type="Google" id="ProtNLM"/>
    </source>
</evidence>
<keyword evidence="1" id="KW-1133">Transmembrane helix</keyword>
<feature type="transmembrane region" description="Helical" evidence="1">
    <location>
        <begin position="30"/>
        <end position="50"/>
    </location>
</feature>
<gene>
    <name evidence="2" type="ORF">D4Z93_10040</name>
</gene>
<reference evidence="2 3" key="1">
    <citation type="journal article" date="2019" name="Int. J. Syst. Evol. Microbiol.">
        <title>Clostridium fermenticellae sp. nov., isolated from the mud in a fermentation cellar for the production of the Chinese liquor, baijiu.</title>
        <authorList>
            <person name="Xu P.X."/>
            <person name="Chai L.J."/>
            <person name="Qiu T."/>
            <person name="Zhang X.J."/>
            <person name="Lu Z.M."/>
            <person name="Xiao C."/>
            <person name="Wang S.T."/>
            <person name="Shen C.H."/>
            <person name="Shi J.S."/>
            <person name="Xu Z.H."/>
        </authorList>
    </citation>
    <scope>NUCLEOTIDE SEQUENCE [LARGE SCALE GENOMIC DNA]</scope>
    <source>
        <strain evidence="2 3">JN500901</strain>
    </source>
</reference>
<evidence type="ECO:0000256" key="1">
    <source>
        <dbReference type="SAM" id="Phobius"/>
    </source>
</evidence>
<keyword evidence="3" id="KW-1185">Reference proteome</keyword>
<feature type="transmembrane region" description="Helical" evidence="1">
    <location>
        <begin position="119"/>
        <end position="144"/>
    </location>
</feature>
<dbReference type="Proteomes" id="UP000266301">
    <property type="component" value="Chromosome"/>
</dbReference>
<dbReference type="EMBL" id="CP032416">
    <property type="protein sequence ID" value="AYD40844.1"/>
    <property type="molecule type" value="Genomic_DNA"/>
</dbReference>
<keyword evidence="1" id="KW-0812">Transmembrane</keyword>
<proteinExistence type="predicted"/>
<feature type="transmembrane region" description="Helical" evidence="1">
    <location>
        <begin position="7"/>
        <end position="24"/>
    </location>
</feature>
<dbReference type="AlphaFoldDB" id="A0A386H5F2"/>
<feature type="transmembrane region" description="Helical" evidence="1">
    <location>
        <begin position="57"/>
        <end position="78"/>
    </location>
</feature>
<keyword evidence="1" id="KW-0472">Membrane</keyword>
<sequence>MKKLTREAAILFGVGIIALIGNSINDKVPLKVGFIGMLILVCITLAGIIIKKIIPINLPIVFWVSIVAVLVTCPLNPYGAYLDKQYLDKINMLALTTPVLAFAGLSLGKDLKLFKELSWKIVIVALTVYTGTFIFATLIAQVVLKITGKI</sequence>